<proteinExistence type="predicted"/>
<dbReference type="VEuPathDB" id="FungiDB:CHGG_09525"/>
<sequence length="132" mass="13899">MAEKPAHSAADLWCVMAASHAQGLIPSLSHRRLAGWVLGRGAGFSSVGGRLICSSAQNSIANQSRDVPPISEHQNRGTGGSSVESQRIVHVVLALNAIMRLAGDHQNTADTKRNRGSGGQRQGGVCIWLVPK</sequence>
<organism evidence="2 3">
    <name type="scientific">Chaetomium globosum (strain ATCC 6205 / CBS 148.51 / DSM 1962 / NBRC 6347 / NRRL 1970)</name>
    <name type="common">Soil fungus</name>
    <dbReference type="NCBI Taxonomy" id="306901"/>
    <lineage>
        <taxon>Eukaryota</taxon>
        <taxon>Fungi</taxon>
        <taxon>Dikarya</taxon>
        <taxon>Ascomycota</taxon>
        <taxon>Pezizomycotina</taxon>
        <taxon>Sordariomycetes</taxon>
        <taxon>Sordariomycetidae</taxon>
        <taxon>Sordariales</taxon>
        <taxon>Chaetomiaceae</taxon>
        <taxon>Chaetomium</taxon>
    </lineage>
</organism>
<dbReference type="Proteomes" id="UP000001056">
    <property type="component" value="Unassembled WGS sequence"/>
</dbReference>
<keyword evidence="3" id="KW-1185">Reference proteome</keyword>
<evidence type="ECO:0000313" key="3">
    <source>
        <dbReference type="Proteomes" id="UP000001056"/>
    </source>
</evidence>
<evidence type="ECO:0000256" key="1">
    <source>
        <dbReference type="SAM" id="MobiDB-lite"/>
    </source>
</evidence>
<dbReference type="InParanoid" id="Q2GR79"/>
<reference evidence="3" key="1">
    <citation type="journal article" date="2015" name="Genome Announc.">
        <title>Draft genome sequence of the cellulolytic fungus Chaetomium globosum.</title>
        <authorList>
            <person name="Cuomo C.A."/>
            <person name="Untereiner W.A."/>
            <person name="Ma L.-J."/>
            <person name="Grabherr M."/>
            <person name="Birren B.W."/>
        </authorList>
    </citation>
    <scope>NUCLEOTIDE SEQUENCE [LARGE SCALE GENOMIC DNA]</scope>
    <source>
        <strain evidence="3">ATCC 6205 / CBS 148.51 / DSM 1962 / NBRC 6347 / NRRL 1970</strain>
    </source>
</reference>
<name>Q2GR79_CHAGB</name>
<gene>
    <name evidence="2" type="ORF">CHGG_09525</name>
</gene>
<dbReference type="GeneID" id="4395507"/>
<dbReference type="AlphaFoldDB" id="Q2GR79"/>
<dbReference type="EMBL" id="CH408034">
    <property type="protein sequence ID" value="EAQ85511.1"/>
    <property type="molecule type" value="Genomic_DNA"/>
</dbReference>
<accession>Q2GR79</accession>
<protein>
    <submittedName>
        <fullName evidence="2">Uncharacterized protein</fullName>
    </submittedName>
</protein>
<dbReference type="RefSeq" id="XP_001227452.1">
    <property type="nucleotide sequence ID" value="XM_001227451.1"/>
</dbReference>
<feature type="region of interest" description="Disordered" evidence="1">
    <location>
        <begin position="63"/>
        <end position="83"/>
    </location>
</feature>
<evidence type="ECO:0000313" key="2">
    <source>
        <dbReference type="EMBL" id="EAQ85511.1"/>
    </source>
</evidence>
<dbReference type="HOGENOM" id="CLU_1916835_0_0_1"/>